<name>X0SZK4_9ZZZZ</name>
<feature type="compositionally biased region" description="Low complexity" evidence="1">
    <location>
        <begin position="98"/>
        <end position="109"/>
    </location>
</feature>
<dbReference type="InterPro" id="IPR036388">
    <property type="entry name" value="WH-like_DNA-bd_sf"/>
</dbReference>
<gene>
    <name evidence="2" type="ORF">S01H1_24941</name>
</gene>
<protein>
    <submittedName>
        <fullName evidence="2">Uncharacterized protein</fullName>
    </submittedName>
</protein>
<evidence type="ECO:0000256" key="1">
    <source>
        <dbReference type="SAM" id="MobiDB-lite"/>
    </source>
</evidence>
<reference evidence="2" key="1">
    <citation type="journal article" date="2014" name="Front. Microbiol.">
        <title>High frequency of phylogenetically diverse reductive dehalogenase-homologous genes in deep subseafloor sedimentary metagenomes.</title>
        <authorList>
            <person name="Kawai M."/>
            <person name="Futagami T."/>
            <person name="Toyoda A."/>
            <person name="Takaki Y."/>
            <person name="Nishi S."/>
            <person name="Hori S."/>
            <person name="Arai W."/>
            <person name="Tsubouchi T."/>
            <person name="Morono Y."/>
            <person name="Uchiyama I."/>
            <person name="Ito T."/>
            <person name="Fujiyama A."/>
            <person name="Inagaki F."/>
            <person name="Takami H."/>
        </authorList>
    </citation>
    <scope>NUCLEOTIDE SEQUENCE</scope>
    <source>
        <strain evidence="2">Expedition CK06-06</strain>
    </source>
</reference>
<comment type="caution">
    <text evidence="2">The sequence shown here is derived from an EMBL/GenBank/DDBJ whole genome shotgun (WGS) entry which is preliminary data.</text>
</comment>
<evidence type="ECO:0000313" key="2">
    <source>
        <dbReference type="EMBL" id="GAF86628.1"/>
    </source>
</evidence>
<feature type="region of interest" description="Disordered" evidence="1">
    <location>
        <begin position="82"/>
        <end position="121"/>
    </location>
</feature>
<accession>X0SZK4</accession>
<sequence>MPEYRFQNFMFALLLIDLVEHSHRGVSVNDVAEKLEMEVRTAYRLMEAAERSGLYEFVPGDEGDRQGRGRVARRMKKVCRFSASDAEKGKSGSGSGAGSTTKGSASSVGTRREPTRSARQR</sequence>
<dbReference type="EMBL" id="BARS01015022">
    <property type="protein sequence ID" value="GAF86628.1"/>
    <property type="molecule type" value="Genomic_DNA"/>
</dbReference>
<organism evidence="2">
    <name type="scientific">marine sediment metagenome</name>
    <dbReference type="NCBI Taxonomy" id="412755"/>
    <lineage>
        <taxon>unclassified sequences</taxon>
        <taxon>metagenomes</taxon>
        <taxon>ecological metagenomes</taxon>
    </lineage>
</organism>
<dbReference type="AlphaFoldDB" id="X0SZK4"/>
<proteinExistence type="predicted"/>
<feature type="compositionally biased region" description="Basic and acidic residues" evidence="1">
    <location>
        <begin position="110"/>
        <end position="121"/>
    </location>
</feature>
<dbReference type="Gene3D" id="1.10.10.10">
    <property type="entry name" value="Winged helix-like DNA-binding domain superfamily/Winged helix DNA-binding domain"/>
    <property type="match status" value="1"/>
</dbReference>